<sequence length="37" mass="4423">GTINYTTGYYRFIIDLRIVPIYDVEMIKLIGIFYFNS</sequence>
<feature type="non-terminal residue" evidence="1">
    <location>
        <position position="1"/>
    </location>
</feature>
<dbReference type="EMBL" id="LAZR01010142">
    <property type="protein sequence ID" value="KKM68581.1"/>
    <property type="molecule type" value="Genomic_DNA"/>
</dbReference>
<evidence type="ECO:0000313" key="1">
    <source>
        <dbReference type="EMBL" id="KKM68581.1"/>
    </source>
</evidence>
<organism evidence="1">
    <name type="scientific">marine sediment metagenome</name>
    <dbReference type="NCBI Taxonomy" id="412755"/>
    <lineage>
        <taxon>unclassified sequences</taxon>
        <taxon>metagenomes</taxon>
        <taxon>ecological metagenomes</taxon>
    </lineage>
</organism>
<name>A0A0F9K1L5_9ZZZZ</name>
<comment type="caution">
    <text evidence="1">The sequence shown here is derived from an EMBL/GenBank/DDBJ whole genome shotgun (WGS) entry which is preliminary data.</text>
</comment>
<accession>A0A0F9K1L5</accession>
<protein>
    <submittedName>
        <fullName evidence="1">Uncharacterized protein</fullName>
    </submittedName>
</protein>
<reference evidence="1" key="1">
    <citation type="journal article" date="2015" name="Nature">
        <title>Complex archaea that bridge the gap between prokaryotes and eukaryotes.</title>
        <authorList>
            <person name="Spang A."/>
            <person name="Saw J.H."/>
            <person name="Jorgensen S.L."/>
            <person name="Zaremba-Niedzwiedzka K."/>
            <person name="Martijn J."/>
            <person name="Lind A.E."/>
            <person name="van Eijk R."/>
            <person name="Schleper C."/>
            <person name="Guy L."/>
            <person name="Ettema T.J."/>
        </authorList>
    </citation>
    <scope>NUCLEOTIDE SEQUENCE</scope>
</reference>
<proteinExistence type="predicted"/>
<gene>
    <name evidence="1" type="ORF">LCGC14_1459400</name>
</gene>
<dbReference type="AlphaFoldDB" id="A0A0F9K1L5"/>